<dbReference type="PANTHER" id="PTHR36693">
    <property type="entry name" value="GH02722P"/>
    <property type="match status" value="1"/>
</dbReference>
<dbReference type="OrthoDB" id="121932at2759"/>
<keyword evidence="2" id="KW-1185">Reference proteome</keyword>
<sequence>MLCVRAAVVGDGRFPTVRLRLPVEALLTPLPAPAARRSYPVTGLQAGLVVRELRYCPAQRRAVCVHQAGRLRLRLTTPGAAPLDLAWSRRVQLLLWERRELDHMMSWLSTLGGAFSALGDYFAECAEMAGRISVKQLELALRLGDPLTEARCKLYAALSLMQRGRFEWAAALVRQQYRLPAARTDPRLRTMCRGVWNKLQYERQRAGAAR</sequence>
<dbReference type="PANTHER" id="PTHR36693:SF1">
    <property type="entry name" value="GH02722P"/>
    <property type="match status" value="1"/>
</dbReference>
<gene>
    <name evidence="1" type="primary">F58A4.6_1</name>
    <name evidence="1" type="ORF">FJT64_027163</name>
</gene>
<protein>
    <submittedName>
        <fullName evidence="1">Uncharacterized protein</fullName>
    </submittedName>
</protein>
<proteinExistence type="predicted"/>
<dbReference type="InterPro" id="IPR032072">
    <property type="entry name" value="DUF4807"/>
</dbReference>
<dbReference type="Pfam" id="PF16065">
    <property type="entry name" value="DUF4807"/>
    <property type="match status" value="1"/>
</dbReference>
<accession>A0A6A4WEA8</accession>
<comment type="caution">
    <text evidence="1">The sequence shown here is derived from an EMBL/GenBank/DDBJ whole genome shotgun (WGS) entry which is preliminary data.</text>
</comment>
<dbReference type="EMBL" id="VIIS01001273">
    <property type="protein sequence ID" value="KAF0300328.1"/>
    <property type="molecule type" value="Genomic_DNA"/>
</dbReference>
<dbReference type="Proteomes" id="UP000440578">
    <property type="component" value="Unassembled WGS sequence"/>
</dbReference>
<evidence type="ECO:0000313" key="1">
    <source>
        <dbReference type="EMBL" id="KAF0300328.1"/>
    </source>
</evidence>
<organism evidence="1 2">
    <name type="scientific">Amphibalanus amphitrite</name>
    <name type="common">Striped barnacle</name>
    <name type="synonym">Balanus amphitrite</name>
    <dbReference type="NCBI Taxonomy" id="1232801"/>
    <lineage>
        <taxon>Eukaryota</taxon>
        <taxon>Metazoa</taxon>
        <taxon>Ecdysozoa</taxon>
        <taxon>Arthropoda</taxon>
        <taxon>Crustacea</taxon>
        <taxon>Multicrustacea</taxon>
        <taxon>Cirripedia</taxon>
        <taxon>Thoracica</taxon>
        <taxon>Thoracicalcarea</taxon>
        <taxon>Balanomorpha</taxon>
        <taxon>Balanoidea</taxon>
        <taxon>Balanidae</taxon>
        <taxon>Amphibalaninae</taxon>
        <taxon>Amphibalanus</taxon>
    </lineage>
</organism>
<reference evidence="1 2" key="1">
    <citation type="submission" date="2019-07" db="EMBL/GenBank/DDBJ databases">
        <title>Draft genome assembly of a fouling barnacle, Amphibalanus amphitrite (Darwin, 1854): The first reference genome for Thecostraca.</title>
        <authorList>
            <person name="Kim W."/>
        </authorList>
    </citation>
    <scope>NUCLEOTIDE SEQUENCE [LARGE SCALE GENOMIC DNA]</scope>
    <source>
        <strain evidence="1">SNU_AA5</strain>
        <tissue evidence="1">Soma without cirri and trophi</tissue>
    </source>
</reference>
<dbReference type="AlphaFoldDB" id="A0A6A4WEA8"/>
<name>A0A6A4WEA8_AMPAM</name>
<evidence type="ECO:0000313" key="2">
    <source>
        <dbReference type="Proteomes" id="UP000440578"/>
    </source>
</evidence>